<dbReference type="AlphaFoldDB" id="A0A8J6EQZ1"/>
<evidence type="ECO:0000313" key="1">
    <source>
        <dbReference type="EMBL" id="KAG9473291.1"/>
    </source>
</evidence>
<comment type="caution">
    <text evidence="1">The sequence shown here is derived from an EMBL/GenBank/DDBJ whole genome shotgun (WGS) entry which is preliminary data.</text>
</comment>
<accession>A0A8J6EQZ1</accession>
<name>A0A8J6EQZ1_ELECQ</name>
<protein>
    <submittedName>
        <fullName evidence="1">Uncharacterized protein</fullName>
    </submittedName>
</protein>
<organism evidence="1 2">
    <name type="scientific">Eleutherodactylus coqui</name>
    <name type="common">Puerto Rican coqui</name>
    <dbReference type="NCBI Taxonomy" id="57060"/>
    <lineage>
        <taxon>Eukaryota</taxon>
        <taxon>Metazoa</taxon>
        <taxon>Chordata</taxon>
        <taxon>Craniata</taxon>
        <taxon>Vertebrata</taxon>
        <taxon>Euteleostomi</taxon>
        <taxon>Amphibia</taxon>
        <taxon>Batrachia</taxon>
        <taxon>Anura</taxon>
        <taxon>Neobatrachia</taxon>
        <taxon>Hyloidea</taxon>
        <taxon>Eleutherodactylidae</taxon>
        <taxon>Eleutherodactylinae</taxon>
        <taxon>Eleutherodactylus</taxon>
        <taxon>Eleutherodactylus</taxon>
    </lineage>
</organism>
<sequence length="103" mass="11620">MAPNSGGSLYRVTQSPLGRAHCIQIYIQPLLDGAHYIQPPPGGNPCIWIYIYIQPPVGVAHYIQMYTVHRPLTYTAITRRCSLHSYTVTTRGSSLYTDLYNSY</sequence>
<reference evidence="1" key="1">
    <citation type="thesis" date="2020" institute="ProQuest LLC" country="789 East Eisenhower Parkway, Ann Arbor, MI, USA">
        <title>Comparative Genomics and Chromosome Evolution.</title>
        <authorList>
            <person name="Mudd A.B."/>
        </authorList>
    </citation>
    <scope>NUCLEOTIDE SEQUENCE</scope>
    <source>
        <strain evidence="1">HN-11 Male</strain>
        <tissue evidence="1">Kidney and liver</tissue>
    </source>
</reference>
<dbReference type="EMBL" id="WNTK01000017">
    <property type="protein sequence ID" value="KAG9473291.1"/>
    <property type="molecule type" value="Genomic_DNA"/>
</dbReference>
<evidence type="ECO:0000313" key="2">
    <source>
        <dbReference type="Proteomes" id="UP000770717"/>
    </source>
</evidence>
<gene>
    <name evidence="1" type="ORF">GDO78_019502</name>
</gene>
<dbReference type="Proteomes" id="UP000770717">
    <property type="component" value="Unassembled WGS sequence"/>
</dbReference>
<keyword evidence="2" id="KW-1185">Reference proteome</keyword>
<proteinExistence type="predicted"/>